<protein>
    <recommendedName>
        <fullName evidence="2">UBL3-like ubiquitin domain-containing protein</fullName>
    </recommendedName>
</protein>
<keyword evidence="4" id="KW-1185">Reference proteome</keyword>
<gene>
    <name evidence="3" type="ORF">DFH07DRAFT_747002</name>
</gene>
<feature type="region of interest" description="Disordered" evidence="1">
    <location>
        <begin position="119"/>
        <end position="187"/>
    </location>
</feature>
<dbReference type="Proteomes" id="UP001215280">
    <property type="component" value="Unassembled WGS sequence"/>
</dbReference>
<organism evidence="3 4">
    <name type="scientific">Mycena maculata</name>
    <dbReference type="NCBI Taxonomy" id="230809"/>
    <lineage>
        <taxon>Eukaryota</taxon>
        <taxon>Fungi</taxon>
        <taxon>Dikarya</taxon>
        <taxon>Basidiomycota</taxon>
        <taxon>Agaricomycotina</taxon>
        <taxon>Agaricomycetes</taxon>
        <taxon>Agaricomycetidae</taxon>
        <taxon>Agaricales</taxon>
        <taxon>Marasmiineae</taxon>
        <taxon>Mycenaceae</taxon>
        <taxon>Mycena</taxon>
    </lineage>
</organism>
<dbReference type="InterPro" id="IPR039540">
    <property type="entry name" value="UBL3-like_ubiquitin_dom"/>
</dbReference>
<reference evidence="3" key="1">
    <citation type="submission" date="2023-03" db="EMBL/GenBank/DDBJ databases">
        <title>Massive genome expansion in bonnet fungi (Mycena s.s.) driven by repeated elements and novel gene families across ecological guilds.</title>
        <authorList>
            <consortium name="Lawrence Berkeley National Laboratory"/>
            <person name="Harder C.B."/>
            <person name="Miyauchi S."/>
            <person name="Viragh M."/>
            <person name="Kuo A."/>
            <person name="Thoen E."/>
            <person name="Andreopoulos B."/>
            <person name="Lu D."/>
            <person name="Skrede I."/>
            <person name="Drula E."/>
            <person name="Henrissat B."/>
            <person name="Morin E."/>
            <person name="Kohler A."/>
            <person name="Barry K."/>
            <person name="LaButti K."/>
            <person name="Morin E."/>
            <person name="Salamov A."/>
            <person name="Lipzen A."/>
            <person name="Mereny Z."/>
            <person name="Hegedus B."/>
            <person name="Baldrian P."/>
            <person name="Stursova M."/>
            <person name="Weitz H."/>
            <person name="Taylor A."/>
            <person name="Grigoriev I.V."/>
            <person name="Nagy L.G."/>
            <person name="Martin F."/>
            <person name="Kauserud H."/>
        </authorList>
    </citation>
    <scope>NUCLEOTIDE SEQUENCE</scope>
    <source>
        <strain evidence="3">CBHHK188m</strain>
    </source>
</reference>
<dbReference type="Gene3D" id="3.10.20.90">
    <property type="entry name" value="Phosphatidylinositol 3-kinase Catalytic Subunit, Chain A, domain 1"/>
    <property type="match status" value="1"/>
</dbReference>
<evidence type="ECO:0000256" key="1">
    <source>
        <dbReference type="SAM" id="MobiDB-lite"/>
    </source>
</evidence>
<feature type="domain" description="UBL3-like ubiquitin" evidence="2">
    <location>
        <begin position="51"/>
        <end position="166"/>
    </location>
</feature>
<accession>A0AAD7IUL7</accession>
<name>A0AAD7IUL7_9AGAR</name>
<dbReference type="SUPFAM" id="SSF54236">
    <property type="entry name" value="Ubiquitin-like"/>
    <property type="match status" value="1"/>
</dbReference>
<dbReference type="InterPro" id="IPR029071">
    <property type="entry name" value="Ubiquitin-like_domsf"/>
</dbReference>
<evidence type="ECO:0000259" key="2">
    <source>
        <dbReference type="Pfam" id="PF13881"/>
    </source>
</evidence>
<comment type="caution">
    <text evidence="3">The sequence shown here is derived from an EMBL/GenBank/DDBJ whole genome shotgun (WGS) entry which is preliminary data.</text>
</comment>
<evidence type="ECO:0000313" key="3">
    <source>
        <dbReference type="EMBL" id="KAJ7749045.1"/>
    </source>
</evidence>
<dbReference type="EMBL" id="JARJLG010000087">
    <property type="protein sequence ID" value="KAJ7749045.1"/>
    <property type="molecule type" value="Genomic_DNA"/>
</dbReference>
<feature type="region of interest" description="Disordered" evidence="1">
    <location>
        <begin position="1"/>
        <end position="46"/>
    </location>
</feature>
<dbReference type="Pfam" id="PF13881">
    <property type="entry name" value="Rad60-SLD_2"/>
    <property type="match status" value="1"/>
</dbReference>
<sequence length="193" mass="20673">MPDVDEQQLSPPPPDVDQLDVIDTSAAPSIDAPAEPKPQEEPYAQTPLAPITFLLVSGRRRTMSFDPAATIGRVKELVWAAWPADPEWQAERPPAPSYLRVLWLGRVLVDEDTLEKLGFPAHLPAPSPTSTSEPAPPPPAPTIVHLSIRVHAPPADDASKPKKRKSVRRATTGSEDAQAGAEEEGGGCCCVVC</sequence>
<proteinExistence type="predicted"/>
<evidence type="ECO:0000313" key="4">
    <source>
        <dbReference type="Proteomes" id="UP001215280"/>
    </source>
</evidence>
<dbReference type="AlphaFoldDB" id="A0AAD7IUL7"/>